<keyword evidence="1" id="KW-1133">Transmembrane helix</keyword>
<dbReference type="KEGG" id="mpv:PRV_02195"/>
<evidence type="ECO:0000256" key="1">
    <source>
        <dbReference type="SAM" id="Phobius"/>
    </source>
</evidence>
<dbReference type="PATRIC" id="fig|1403316.3.peg.409"/>
<evidence type="ECO:0000313" key="3">
    <source>
        <dbReference type="Proteomes" id="UP000017119"/>
    </source>
</evidence>
<reference evidence="2 3" key="1">
    <citation type="journal article" date="2013" name="Genome Announc.">
        <title>Genome Sequence of Mycoplasma parvum (Formerly Eperythrozoon parvum), a Diminutive Hemoplasma of the Pig.</title>
        <authorList>
            <person name="do Nascimento N.C."/>
            <person name="Dos Santos A.P."/>
            <person name="Chu Y."/>
            <person name="Guimaraes A.M."/>
            <person name="Pagliaro A."/>
            <person name="Messick J.B."/>
        </authorList>
    </citation>
    <scope>NUCLEOTIDE SEQUENCE [LARGE SCALE GENOMIC DNA]</scope>
    <source>
        <strain evidence="2 3">Indiana</strain>
    </source>
</reference>
<name>U5NCM4_9MOLU</name>
<dbReference type="AlphaFoldDB" id="U5NCM4"/>
<feature type="transmembrane region" description="Helical" evidence="1">
    <location>
        <begin position="6"/>
        <end position="25"/>
    </location>
</feature>
<dbReference type="RefSeq" id="WP_022770100.1">
    <property type="nucleotide sequence ID" value="NC_022575.1"/>
</dbReference>
<dbReference type="EMBL" id="CP006771">
    <property type="protein sequence ID" value="AGX89177.1"/>
    <property type="molecule type" value="Genomic_DNA"/>
</dbReference>
<protein>
    <submittedName>
        <fullName evidence="2">Uncharacterized protein</fullName>
    </submittedName>
</protein>
<sequence>MFKGGIILGGIGSGGLLSTTFLFLAGNAKNEKTRENFFGSVLDGRKIEIESLFKNRGGLFYAVPQEENGINGELKVVKNKDGKGEISLGFDSGCEFVRSVLGADGNIKYLGEKGRKLVDEELKNEDWQKKTVKEVLKEGAGDQGCLIDKIFNPKDSEFRPHYLIDVSKFSSIRGQSGLINFGKDEKELVKPESWGIYRSEKNFSDVITKIRIIEGKGKGRELTYDLYISTEWTKQIENWKTESNKDKDIVLSLVEFWPREGSEDSEQKGLTNLIWKKKNDGWMFANFKLGIGPAVENFKDKVGYLGEGKCIKKEQGFNYIEDGELCVIDLENFKNQKWQSWFPKVLEKLEKSKTNEEYPFEKDKCKNLEECIQKVLKNSENKGDMIGVWGEVGILDDNSGVRWRSF</sequence>
<evidence type="ECO:0000313" key="2">
    <source>
        <dbReference type="EMBL" id="AGX89177.1"/>
    </source>
</evidence>
<dbReference type="HOGENOM" id="CLU_677605_0_0_14"/>
<accession>U5NCM4</accession>
<organism evidence="2 3">
    <name type="scientific">Mycoplasma parvum str. Indiana</name>
    <dbReference type="NCBI Taxonomy" id="1403316"/>
    <lineage>
        <taxon>Bacteria</taxon>
        <taxon>Bacillati</taxon>
        <taxon>Mycoplasmatota</taxon>
        <taxon>Mollicutes</taxon>
        <taxon>Mycoplasmataceae</taxon>
        <taxon>Mycoplasma</taxon>
    </lineage>
</organism>
<keyword evidence="3" id="KW-1185">Reference proteome</keyword>
<keyword evidence="1" id="KW-0472">Membrane</keyword>
<proteinExistence type="predicted"/>
<dbReference type="Proteomes" id="UP000017119">
    <property type="component" value="Chromosome"/>
</dbReference>
<gene>
    <name evidence="2" type="ORF">PRV_02195</name>
</gene>
<dbReference type="STRING" id="1403316.PRV_02195"/>
<keyword evidence="1" id="KW-0812">Transmembrane</keyword>